<evidence type="ECO:0008006" key="3">
    <source>
        <dbReference type="Google" id="ProtNLM"/>
    </source>
</evidence>
<gene>
    <name evidence="1" type="ORF">AVEN_130879_1</name>
</gene>
<dbReference type="AlphaFoldDB" id="A0A4Y2UPS1"/>
<accession>A0A4Y2UPS1</accession>
<proteinExistence type="predicted"/>
<dbReference type="OrthoDB" id="5876180at2759"/>
<evidence type="ECO:0000313" key="1">
    <source>
        <dbReference type="EMBL" id="GBO14212.1"/>
    </source>
</evidence>
<evidence type="ECO:0000313" key="2">
    <source>
        <dbReference type="Proteomes" id="UP000499080"/>
    </source>
</evidence>
<dbReference type="PANTHER" id="PTHR47331:SF1">
    <property type="entry name" value="GAG-LIKE PROTEIN"/>
    <property type="match status" value="1"/>
</dbReference>
<organism evidence="1 2">
    <name type="scientific">Araneus ventricosus</name>
    <name type="common">Orbweaver spider</name>
    <name type="synonym">Epeira ventricosa</name>
    <dbReference type="NCBI Taxonomy" id="182803"/>
    <lineage>
        <taxon>Eukaryota</taxon>
        <taxon>Metazoa</taxon>
        <taxon>Ecdysozoa</taxon>
        <taxon>Arthropoda</taxon>
        <taxon>Chelicerata</taxon>
        <taxon>Arachnida</taxon>
        <taxon>Araneae</taxon>
        <taxon>Araneomorphae</taxon>
        <taxon>Entelegynae</taxon>
        <taxon>Araneoidea</taxon>
        <taxon>Araneidae</taxon>
        <taxon>Araneus</taxon>
    </lineage>
</organism>
<dbReference type="EMBL" id="BGPR01038376">
    <property type="protein sequence ID" value="GBO14212.1"/>
    <property type="molecule type" value="Genomic_DNA"/>
</dbReference>
<reference evidence="1 2" key="1">
    <citation type="journal article" date="2019" name="Sci. Rep.">
        <title>Orb-weaving spider Araneus ventricosus genome elucidates the spidroin gene catalogue.</title>
        <authorList>
            <person name="Kono N."/>
            <person name="Nakamura H."/>
            <person name="Ohtoshi R."/>
            <person name="Moran D.A.P."/>
            <person name="Shinohara A."/>
            <person name="Yoshida Y."/>
            <person name="Fujiwara M."/>
            <person name="Mori M."/>
            <person name="Tomita M."/>
            <person name="Arakawa K."/>
        </authorList>
    </citation>
    <scope>NUCLEOTIDE SEQUENCE [LARGE SCALE GENOMIC DNA]</scope>
</reference>
<protein>
    <recommendedName>
        <fullName evidence="3">Reverse transcriptase/retrotransposon-derived protein RNase H-like domain-containing protein</fullName>
    </recommendedName>
</protein>
<name>A0A4Y2UPS1_ARAVE</name>
<dbReference type="InterPro" id="IPR008042">
    <property type="entry name" value="Retrotrans_Pao"/>
</dbReference>
<dbReference type="Pfam" id="PF05380">
    <property type="entry name" value="Peptidase_A17"/>
    <property type="match status" value="1"/>
</dbReference>
<dbReference type="PANTHER" id="PTHR47331">
    <property type="entry name" value="PHD-TYPE DOMAIN-CONTAINING PROTEIN"/>
    <property type="match status" value="1"/>
</dbReference>
<dbReference type="Proteomes" id="UP000499080">
    <property type="component" value="Unassembled WGS sequence"/>
</dbReference>
<comment type="caution">
    <text evidence="1">The sequence shown here is derived from an EMBL/GenBank/DDBJ whole genome shotgun (WGS) entry which is preliminary data.</text>
</comment>
<sequence>MSHWDSLHPRIVIGKFLFQDTWLSGVQWDESLSPNIAKQWNKWISELSSLNHIGIPIWISLLPTSDYSLHIFCDSSERAFGSVLYIRFQEGKTTKVQLLCSRNILSPLKRITLLRIELMTCLIGARLLNNICSSSSLDLNAATLWTDSTVALSWIRASFY</sequence>
<keyword evidence="2" id="KW-1185">Reference proteome</keyword>